<dbReference type="PANTHER" id="PTHR42085">
    <property type="entry name" value="F-BOX DOMAIN-CONTAINING PROTEIN"/>
    <property type="match status" value="1"/>
</dbReference>
<dbReference type="KEGG" id="ffu:CLAFUR5_09307"/>
<evidence type="ECO:0000313" key="1">
    <source>
        <dbReference type="EMBL" id="UJO21692.1"/>
    </source>
</evidence>
<protein>
    <submittedName>
        <fullName evidence="1">Uncharacterized protein</fullName>
    </submittedName>
</protein>
<proteinExistence type="predicted"/>
<dbReference type="EMBL" id="CP090171">
    <property type="protein sequence ID" value="UJO21692.1"/>
    <property type="molecule type" value="Genomic_DNA"/>
</dbReference>
<dbReference type="GeneID" id="71989185"/>
<dbReference type="InterPro" id="IPR038883">
    <property type="entry name" value="AN11006-like"/>
</dbReference>
<dbReference type="OrthoDB" id="3639461at2759"/>
<reference evidence="1" key="1">
    <citation type="submission" date="2021-12" db="EMBL/GenBank/DDBJ databases">
        <authorList>
            <person name="Zaccaron A."/>
            <person name="Stergiopoulos I."/>
        </authorList>
    </citation>
    <scope>NUCLEOTIDE SEQUENCE</scope>
    <source>
        <strain evidence="1">Race5_Kim</strain>
    </source>
</reference>
<keyword evidence="2" id="KW-1185">Reference proteome</keyword>
<gene>
    <name evidence="1" type="ORF">CLAFUR5_09307</name>
</gene>
<accession>A0A9Q8PFY6</accession>
<reference evidence="1" key="2">
    <citation type="journal article" date="2022" name="Microb. Genom.">
        <title>A chromosome-scale genome assembly of the tomato pathogen Cladosporium fulvum reveals a compartmentalized genome architecture and the presence of a dispensable chromosome.</title>
        <authorList>
            <person name="Zaccaron A.Z."/>
            <person name="Chen L.H."/>
            <person name="Samaras A."/>
            <person name="Stergiopoulos I."/>
        </authorList>
    </citation>
    <scope>NUCLEOTIDE SEQUENCE</scope>
    <source>
        <strain evidence="1">Race5_Kim</strain>
    </source>
</reference>
<name>A0A9Q8PFY6_PASFU</name>
<evidence type="ECO:0000313" key="2">
    <source>
        <dbReference type="Proteomes" id="UP000756132"/>
    </source>
</evidence>
<sequence length="311" mass="35597">MAMAKPVVMNMPFLDLPAEMRNRIYDSALTHNRRHGQSAAVALLRTCKQVHQEGVGIFQARSNFTIDVKFKVSARSYHVTASGDMIWSLEDPSIITLASNLPREVLKPNIVCVKIALSRTKSMRLSYITRTDYAAVNRFPYALVQHLNSDHKLRGLVLELEDGRIMRKLNKEPDDFAEIFWPLSMLRTNVLVRYLGFEHTVLSSMQPQLDERPTPSKTPNNMIAVHQVLGGLHQEANKYSKKKSTSKYTGEEFGVDDPEIDQAYSRRRSHALGTIKILELRGFLFITESIEGVVQHNLEKVQRTDPRWYME</sequence>
<dbReference type="AlphaFoldDB" id="A0A9Q8PFY6"/>
<organism evidence="1 2">
    <name type="scientific">Passalora fulva</name>
    <name type="common">Tomato leaf mold</name>
    <name type="synonym">Cladosporium fulvum</name>
    <dbReference type="NCBI Taxonomy" id="5499"/>
    <lineage>
        <taxon>Eukaryota</taxon>
        <taxon>Fungi</taxon>
        <taxon>Dikarya</taxon>
        <taxon>Ascomycota</taxon>
        <taxon>Pezizomycotina</taxon>
        <taxon>Dothideomycetes</taxon>
        <taxon>Dothideomycetidae</taxon>
        <taxon>Mycosphaerellales</taxon>
        <taxon>Mycosphaerellaceae</taxon>
        <taxon>Fulvia</taxon>
    </lineage>
</organism>
<dbReference type="PANTHER" id="PTHR42085:SF2">
    <property type="entry name" value="F-BOX DOMAIN-CONTAINING PROTEIN"/>
    <property type="match status" value="1"/>
</dbReference>
<dbReference type="RefSeq" id="XP_047766058.1">
    <property type="nucleotide sequence ID" value="XM_047908455.1"/>
</dbReference>
<dbReference type="Proteomes" id="UP000756132">
    <property type="component" value="Chromosome 9"/>
</dbReference>